<proteinExistence type="predicted"/>
<accession>A0A365Y1M6</accession>
<keyword evidence="3" id="KW-1185">Reference proteome</keyword>
<evidence type="ECO:0000313" key="2">
    <source>
        <dbReference type="EMBL" id="RBL92509.1"/>
    </source>
</evidence>
<evidence type="ECO:0000256" key="1">
    <source>
        <dbReference type="SAM" id="SignalP"/>
    </source>
</evidence>
<reference evidence="2 3" key="1">
    <citation type="submission" date="2018-05" db="EMBL/GenBank/DDBJ databases">
        <title>Chitinophaga sp. K3CV102501T nov., isolated from isolated from a monsoon evergreen broad-leaved forest soil.</title>
        <authorList>
            <person name="Lv Y."/>
        </authorList>
    </citation>
    <scope>NUCLEOTIDE SEQUENCE [LARGE SCALE GENOMIC DNA]</scope>
    <source>
        <strain evidence="2 3">GDMCC 1.1325</strain>
    </source>
</reference>
<feature type="chain" id="PRO_5016711846" evidence="1">
    <location>
        <begin position="24"/>
        <end position="521"/>
    </location>
</feature>
<dbReference type="AlphaFoldDB" id="A0A365Y1M6"/>
<evidence type="ECO:0000313" key="3">
    <source>
        <dbReference type="Proteomes" id="UP000253410"/>
    </source>
</evidence>
<dbReference type="Pfam" id="PF20559">
    <property type="entry name" value="DUF6770"/>
    <property type="match status" value="1"/>
</dbReference>
<dbReference type="InterPro" id="IPR046661">
    <property type="entry name" value="DUF6770"/>
</dbReference>
<organism evidence="2 3">
    <name type="scientific">Chitinophaga flava</name>
    <dbReference type="NCBI Taxonomy" id="2259036"/>
    <lineage>
        <taxon>Bacteria</taxon>
        <taxon>Pseudomonadati</taxon>
        <taxon>Bacteroidota</taxon>
        <taxon>Chitinophagia</taxon>
        <taxon>Chitinophagales</taxon>
        <taxon>Chitinophagaceae</taxon>
        <taxon>Chitinophaga</taxon>
    </lineage>
</organism>
<dbReference type="OrthoDB" id="1312899at2"/>
<comment type="caution">
    <text evidence="2">The sequence shown here is derived from an EMBL/GenBank/DDBJ whole genome shotgun (WGS) entry which is preliminary data.</text>
</comment>
<feature type="signal peptide" evidence="1">
    <location>
        <begin position="1"/>
        <end position="23"/>
    </location>
</feature>
<protein>
    <submittedName>
        <fullName evidence="2">Uncharacterized protein</fullName>
    </submittedName>
</protein>
<keyword evidence="1" id="KW-0732">Signal</keyword>
<sequence length="521" mass="59157">MIRKLSAVLLLSSLGAHSLSAQAKLSVDKVYSAYLRSSGAITDKDQIKGYYYLYQSDKIDRKTNEYTLQILDENLNKGKDIKFEDTKRLSLLESSFNGNTLAFLFKNGEDRTLEMKIYDLDGKLKYTYTRPYTKKTDALMKQYETLHTDEGMNQNVFELGSKGFVSVMPLRDGRDVTYEVDVYSSDKKKMWTYTPEDDKERFAQAEFLMATDSLIFLEVTKKNRKMSGSGTAHLVCINHETKKKVFDLDDENDDVTFVPSSILPAKGNGKFIVMGSYFDKEANILKDFSKGLAIYELDASGKVLNKTYNSWNKEIAHYLPTNSKGKIDKIGFLYVHKLIQTPDGKIFVVGEGYKRQADGVGIALTALSVMGRRPGNAGVTKIVITDLVIMEFDKSFKLKGASIYEKRDNTAALGEVADYNSQHALAMLIKMQGYFDYEFTTGNPDDNNFVVCYSDWEKTADYKGKTFNSIRYNGTKFTKDKIELKSKASRMQVLPAKSGSVMIMEYFKKDKRLDFRIEKLG</sequence>
<dbReference type="RefSeq" id="WP_113615110.1">
    <property type="nucleotide sequence ID" value="NZ_QFFJ01000001.1"/>
</dbReference>
<gene>
    <name evidence="2" type="ORF">DF182_07970</name>
</gene>
<name>A0A365Y1M6_9BACT</name>
<dbReference type="Proteomes" id="UP000253410">
    <property type="component" value="Unassembled WGS sequence"/>
</dbReference>
<dbReference type="EMBL" id="QFFJ01000001">
    <property type="protein sequence ID" value="RBL92509.1"/>
    <property type="molecule type" value="Genomic_DNA"/>
</dbReference>